<feature type="compositionally biased region" description="Low complexity" evidence="1">
    <location>
        <begin position="20"/>
        <end position="35"/>
    </location>
</feature>
<accession>A0A1W2A8F7</accession>
<protein>
    <submittedName>
        <fullName evidence="3">Cell wall assembly regulator SMI1</fullName>
    </submittedName>
</protein>
<dbReference type="InterPro" id="IPR037883">
    <property type="entry name" value="Knr4/Smi1-like_sf"/>
</dbReference>
<name>A0A1W2A8F7_KIBAR</name>
<sequence length="251" mass="27584">MVIGLVTVLLVANTEPGAGPRPTTTTTTTRKTTTATPPPRPTLTVDSGCRTAQGRERLVDVPQHVTDRVNRAWERIEKWLAAKAPASARTLAPPATREAISDMQRQLGVPVPAELIASLLRHNGAGTTMRGFTLPPFYTPMSTTAIVDYHKMLCDILISSGHNESVGSWWHGQVIPFAQDFAGGNLLLDQRPGRKGKLGDRDEETEMMFDRWPATLTDLLEQTATALETNGVVRNYHPKVVEDGILDWDIR</sequence>
<dbReference type="Proteomes" id="UP000192674">
    <property type="component" value="Unassembled WGS sequence"/>
</dbReference>
<dbReference type="AlphaFoldDB" id="A0A1W2A8F7"/>
<evidence type="ECO:0000313" key="4">
    <source>
        <dbReference type="Proteomes" id="UP000192674"/>
    </source>
</evidence>
<evidence type="ECO:0000256" key="1">
    <source>
        <dbReference type="SAM" id="MobiDB-lite"/>
    </source>
</evidence>
<feature type="region of interest" description="Disordered" evidence="1">
    <location>
        <begin position="14"/>
        <end position="44"/>
    </location>
</feature>
<evidence type="ECO:0000259" key="2">
    <source>
        <dbReference type="SMART" id="SM00860"/>
    </source>
</evidence>
<dbReference type="Gene3D" id="3.40.1580.10">
    <property type="entry name" value="SMI1/KNR4-like"/>
    <property type="match status" value="1"/>
</dbReference>
<evidence type="ECO:0000313" key="3">
    <source>
        <dbReference type="EMBL" id="SMC56920.1"/>
    </source>
</evidence>
<reference evidence="3 4" key="1">
    <citation type="submission" date="2017-04" db="EMBL/GenBank/DDBJ databases">
        <authorList>
            <person name="Afonso C.L."/>
            <person name="Miller P.J."/>
            <person name="Scott M.A."/>
            <person name="Spackman E."/>
            <person name="Goraichik I."/>
            <person name="Dimitrov K.M."/>
            <person name="Suarez D.L."/>
            <person name="Swayne D.E."/>
        </authorList>
    </citation>
    <scope>NUCLEOTIDE SEQUENCE [LARGE SCALE GENOMIC DNA]</scope>
    <source>
        <strain evidence="3 4">DSM 43828</strain>
    </source>
</reference>
<dbReference type="EMBL" id="FWXV01000001">
    <property type="protein sequence ID" value="SMC56920.1"/>
    <property type="molecule type" value="Genomic_DNA"/>
</dbReference>
<proteinExistence type="predicted"/>
<dbReference type="PANTHER" id="PTHR47432:SF1">
    <property type="entry name" value="CELL WALL ASSEMBLY REGULATOR SMI1"/>
    <property type="match status" value="1"/>
</dbReference>
<keyword evidence="4" id="KW-1185">Reference proteome</keyword>
<dbReference type="InterPro" id="IPR018958">
    <property type="entry name" value="Knr4/Smi1-like_dom"/>
</dbReference>
<gene>
    <name evidence="3" type="ORF">SAMN05661093_00552</name>
</gene>
<dbReference type="SMART" id="SM00860">
    <property type="entry name" value="SMI1_KNR4"/>
    <property type="match status" value="1"/>
</dbReference>
<dbReference type="PANTHER" id="PTHR47432">
    <property type="entry name" value="CELL WALL ASSEMBLY REGULATOR SMI1"/>
    <property type="match status" value="1"/>
</dbReference>
<feature type="domain" description="Knr4/Smi1-like" evidence="2">
    <location>
        <begin position="94"/>
        <end position="222"/>
    </location>
</feature>
<organism evidence="3 4">
    <name type="scientific">Kibdelosporangium aridum</name>
    <dbReference type="NCBI Taxonomy" id="2030"/>
    <lineage>
        <taxon>Bacteria</taxon>
        <taxon>Bacillati</taxon>
        <taxon>Actinomycetota</taxon>
        <taxon>Actinomycetes</taxon>
        <taxon>Pseudonocardiales</taxon>
        <taxon>Pseudonocardiaceae</taxon>
        <taxon>Kibdelosporangium</taxon>
    </lineage>
</organism>
<dbReference type="InterPro" id="IPR051873">
    <property type="entry name" value="KNR4/SMI1_regulator"/>
</dbReference>
<dbReference type="Pfam" id="PF09346">
    <property type="entry name" value="SMI1_KNR4"/>
    <property type="match status" value="1"/>
</dbReference>
<dbReference type="SUPFAM" id="SSF160631">
    <property type="entry name" value="SMI1/KNR4-like"/>
    <property type="match status" value="1"/>
</dbReference>